<dbReference type="InterPro" id="IPR050266">
    <property type="entry name" value="AB_hydrolase_sf"/>
</dbReference>
<gene>
    <name evidence="2" type="ORF">ABIE37_000814</name>
</gene>
<dbReference type="PANTHER" id="PTHR43798">
    <property type="entry name" value="MONOACYLGLYCEROL LIPASE"/>
    <property type="match status" value="1"/>
</dbReference>
<dbReference type="GeneID" id="92751779"/>
<name>A0ABV2P2S0_9MICC</name>
<sequence length="314" mass="33963">MEKVDTANSPDGTQAPGRFFSEALAGRTAASDIDIDGSNVAYWTYEPVTVTPKTRTILVIHGFRGDHHGLLRVADQLPEMRIIMPDLPAFGSSEPFVDGEHSVEHYGKFISGFMSALDLGPRTVLLGHSFGSIVASHFAAANPGAVYPLILINPIAAPALEGPKGIMTKLAVLYYQASAKLPRALGLAVLRNRAIVRIMSITMAKTKDKELRRFIHGQHDAYFSAFADRKSLLESFKASVSGNVADVAEKLRLPVLLVAGEKDEIATLPNQHKLMGRLPDATLEVIPGVGHLIHYETPETAAAAIRSFLEEHPA</sequence>
<evidence type="ECO:0000313" key="2">
    <source>
        <dbReference type="EMBL" id="MET4539059.1"/>
    </source>
</evidence>
<reference evidence="2 3" key="1">
    <citation type="submission" date="2024-06" db="EMBL/GenBank/DDBJ databases">
        <title>Sorghum-associated microbial communities from plants grown in Nebraska, USA.</title>
        <authorList>
            <person name="Schachtman D."/>
        </authorList>
    </citation>
    <scope>NUCLEOTIDE SEQUENCE [LARGE SCALE GENOMIC DNA]</scope>
    <source>
        <strain evidence="2 3">3552</strain>
    </source>
</reference>
<dbReference type="PANTHER" id="PTHR43798:SF5">
    <property type="entry name" value="MONOACYLGLYCEROL LIPASE ABHD6"/>
    <property type="match status" value="1"/>
</dbReference>
<dbReference type="Gene3D" id="3.40.50.1820">
    <property type="entry name" value="alpha/beta hydrolase"/>
    <property type="match status" value="1"/>
</dbReference>
<protein>
    <submittedName>
        <fullName evidence="2">Pimeloyl-ACP methyl ester carboxylesterase</fullName>
    </submittedName>
</protein>
<feature type="domain" description="AB hydrolase-1" evidence="1">
    <location>
        <begin position="57"/>
        <end position="303"/>
    </location>
</feature>
<accession>A0ABV2P2S0</accession>
<comment type="caution">
    <text evidence="2">The sequence shown here is derived from an EMBL/GenBank/DDBJ whole genome shotgun (WGS) entry which is preliminary data.</text>
</comment>
<evidence type="ECO:0000259" key="1">
    <source>
        <dbReference type="Pfam" id="PF12697"/>
    </source>
</evidence>
<dbReference type="EMBL" id="JBEPSN010000001">
    <property type="protein sequence ID" value="MET4539059.1"/>
    <property type="molecule type" value="Genomic_DNA"/>
</dbReference>
<dbReference type="InterPro" id="IPR000073">
    <property type="entry name" value="AB_hydrolase_1"/>
</dbReference>
<dbReference type="PRINTS" id="PR00412">
    <property type="entry name" value="EPOXHYDRLASE"/>
</dbReference>
<evidence type="ECO:0000313" key="3">
    <source>
        <dbReference type="Proteomes" id="UP001549307"/>
    </source>
</evidence>
<dbReference type="SUPFAM" id="SSF53474">
    <property type="entry name" value="alpha/beta-Hydrolases"/>
    <property type="match status" value="1"/>
</dbReference>
<dbReference type="Proteomes" id="UP001549307">
    <property type="component" value="Unassembled WGS sequence"/>
</dbReference>
<dbReference type="Pfam" id="PF12697">
    <property type="entry name" value="Abhydrolase_6"/>
    <property type="match status" value="1"/>
</dbReference>
<proteinExistence type="predicted"/>
<organism evidence="2 3">
    <name type="scientific">Arthrobacter bambusae</name>
    <dbReference type="NCBI Taxonomy" id="1338426"/>
    <lineage>
        <taxon>Bacteria</taxon>
        <taxon>Bacillati</taxon>
        <taxon>Actinomycetota</taxon>
        <taxon>Actinomycetes</taxon>
        <taxon>Micrococcales</taxon>
        <taxon>Micrococcaceae</taxon>
        <taxon>Arthrobacter</taxon>
    </lineage>
</organism>
<dbReference type="InterPro" id="IPR000639">
    <property type="entry name" value="Epox_hydrolase-like"/>
</dbReference>
<keyword evidence="3" id="KW-1185">Reference proteome</keyword>
<dbReference type="InterPro" id="IPR029058">
    <property type="entry name" value="AB_hydrolase_fold"/>
</dbReference>
<dbReference type="PRINTS" id="PR00111">
    <property type="entry name" value="ABHYDROLASE"/>
</dbReference>
<dbReference type="RefSeq" id="WP_354226931.1">
    <property type="nucleotide sequence ID" value="NZ_JBEPSN010000001.1"/>
</dbReference>